<dbReference type="AlphaFoldDB" id="A0A0J9EUV2"/>
<sequence length="67" mass="8012">VPENLSLIDNEIAEMCCDVRIIDRESRHIYICLIRDCAGRERVIIGLQDCRRHWQHQKLYKNCQLES</sequence>
<feature type="non-terminal residue" evidence="1">
    <location>
        <position position="1"/>
    </location>
</feature>
<dbReference type="Proteomes" id="UP000007802">
    <property type="component" value="Unassembled WGS sequence"/>
</dbReference>
<reference evidence="1" key="1">
    <citation type="submission" date="2010-03" db="EMBL/GenBank/DDBJ databases">
        <title>Annotation of Blastomyces dermatitidis strain ATCC 18188.</title>
        <authorList>
            <consortium name="The Broad Institute Genome Sequencing Platform"/>
            <consortium name="Broad Institute Genome Sequencing Center for Infectious Disease."/>
            <person name="Cuomo C."/>
            <person name="Klein B."/>
            <person name="Sullivan T."/>
            <person name="Heitman J."/>
            <person name="Young S."/>
            <person name="Zeng Q."/>
            <person name="Gargeya S."/>
            <person name="Alvarado L."/>
            <person name="Berlin A.M."/>
            <person name="Chapman S.B."/>
            <person name="Chen Z."/>
            <person name="Freedman E."/>
            <person name="Gellesch M."/>
            <person name="Goldberg J."/>
            <person name="Griggs A."/>
            <person name="Gujja S."/>
            <person name="Heilman E."/>
            <person name="Heiman D."/>
            <person name="Howarth C."/>
            <person name="Mehta T."/>
            <person name="Neiman D."/>
            <person name="Pearson M."/>
            <person name="Roberts A."/>
            <person name="Saif S."/>
            <person name="Shea T."/>
            <person name="Shenoy N."/>
            <person name="Sisk P."/>
            <person name="Stolte C."/>
            <person name="Sykes S."/>
            <person name="White J."/>
            <person name="Yandava C."/>
            <person name="Haas B."/>
            <person name="Nusbaum C."/>
            <person name="Birren B."/>
        </authorList>
    </citation>
    <scope>NUCLEOTIDE SEQUENCE</scope>
    <source>
        <strain evidence="1">ATCC 18188</strain>
    </source>
</reference>
<feature type="non-terminal residue" evidence="1">
    <location>
        <position position="67"/>
    </location>
</feature>
<proteinExistence type="predicted"/>
<organism evidence="1">
    <name type="scientific">Ajellomyces dermatitidis (strain ATCC 18188 / CBS 674.68)</name>
    <name type="common">Blastomyces dermatitidis</name>
    <dbReference type="NCBI Taxonomy" id="653446"/>
    <lineage>
        <taxon>Eukaryota</taxon>
        <taxon>Fungi</taxon>
        <taxon>Dikarya</taxon>
        <taxon>Ascomycota</taxon>
        <taxon>Pezizomycotina</taxon>
        <taxon>Eurotiomycetes</taxon>
        <taxon>Eurotiomycetidae</taxon>
        <taxon>Onygenales</taxon>
        <taxon>Ajellomycetaceae</taxon>
        <taxon>Blastomyces</taxon>
    </lineage>
</organism>
<accession>A0A0J9EUV2</accession>
<gene>
    <name evidence="1" type="ORF">BDDG_13162</name>
</gene>
<dbReference type="EMBL" id="GG749538">
    <property type="protein sequence ID" value="KMW68960.1"/>
    <property type="molecule type" value="Genomic_DNA"/>
</dbReference>
<name>A0A0J9EUV2_AJEDA</name>
<evidence type="ECO:0000313" key="1">
    <source>
        <dbReference type="EMBL" id="KMW68960.1"/>
    </source>
</evidence>
<protein>
    <submittedName>
        <fullName evidence="1">Uncharacterized protein</fullName>
    </submittedName>
</protein>